<evidence type="ECO:0000313" key="10">
    <source>
        <dbReference type="Proteomes" id="UP000674217"/>
    </source>
</evidence>
<dbReference type="InterPro" id="IPR038763">
    <property type="entry name" value="DHH_sf"/>
</dbReference>
<evidence type="ECO:0000256" key="4">
    <source>
        <dbReference type="ARBA" id="ARBA00022801"/>
    </source>
</evidence>
<evidence type="ECO:0000256" key="5">
    <source>
        <dbReference type="ARBA" id="ARBA00022839"/>
    </source>
</evidence>
<comment type="caution">
    <text evidence="9">The sequence shown here is derived from an EMBL/GenBank/DDBJ whole genome shotgun (WGS) entry which is preliminary data.</text>
</comment>
<feature type="domain" description="DHHA1" evidence="7">
    <location>
        <begin position="349"/>
        <end position="438"/>
    </location>
</feature>
<dbReference type="Pfam" id="PF02272">
    <property type="entry name" value="DHHA1"/>
    <property type="match status" value="1"/>
</dbReference>
<dbReference type="InterPro" id="IPR001667">
    <property type="entry name" value="DDH_dom"/>
</dbReference>
<dbReference type="NCBIfam" id="TIGR00644">
    <property type="entry name" value="recJ"/>
    <property type="match status" value="1"/>
</dbReference>
<evidence type="ECO:0000256" key="1">
    <source>
        <dbReference type="ARBA" id="ARBA00005915"/>
    </source>
</evidence>
<dbReference type="InterPro" id="IPR041122">
    <property type="entry name" value="RecJ_OB"/>
</dbReference>
<dbReference type="GO" id="GO:0004527">
    <property type="term" value="F:exonuclease activity"/>
    <property type="evidence" value="ECO:0007669"/>
    <property type="project" value="UniProtKB-KW"/>
</dbReference>
<dbReference type="Gene3D" id="3.90.1640.30">
    <property type="match status" value="1"/>
</dbReference>
<keyword evidence="10" id="KW-1185">Reference proteome</keyword>
<name>A0ABS5CQJ5_9FLAO</name>
<comment type="similarity">
    <text evidence="1">Belongs to the RecJ family.</text>
</comment>
<reference evidence="9 10" key="1">
    <citation type="submission" date="2021-03" db="EMBL/GenBank/DDBJ databases">
        <title>Flavobacterium Flabelliformis Sp. Nov. And Flavobacterium Geliluteum Sp. Nov., Two Novel Multidrug Resistant Psychrophilic Species Isolated From Antarctica.</title>
        <authorList>
            <person name="Kralova S."/>
            <person name="Busse H.J."/>
            <person name="Bezdicek M."/>
            <person name="Nykrynova M."/>
            <person name="Kroupova E."/>
            <person name="Krsek D."/>
            <person name="Sedlacek I."/>
        </authorList>
    </citation>
    <scope>NUCLEOTIDE SEQUENCE [LARGE SCALE GENOMIC DNA]</scope>
    <source>
        <strain evidence="9 10">P4023</strain>
    </source>
</reference>
<feature type="domain" description="DDH" evidence="6">
    <location>
        <begin position="78"/>
        <end position="228"/>
    </location>
</feature>
<dbReference type="PANTHER" id="PTHR30255:SF2">
    <property type="entry name" value="SINGLE-STRANDED-DNA-SPECIFIC EXONUCLEASE RECJ"/>
    <property type="match status" value="1"/>
</dbReference>
<dbReference type="InterPro" id="IPR003156">
    <property type="entry name" value="DHHA1_dom"/>
</dbReference>
<sequence length="562" mass="63624">MRWTIQPKPSEDKIKHLAQALNVEDFVAQLLIQRGIENFEEAKVFFRPSLEHLHDPYLMKDMEKAVERIEKAIQNQERILVFGDYDVDGTTAVSLVSSYLKSYYPEVATYIPDRYQEGYGVSFMGIDYADDNGFSLIIALDCGIKSIDHVAYAKERNIDFIICDHHRPGETLPDAVAVLDPKREDCNYPYDELCGCGIGFKLIQALGNNRSQTIEDLVPYLDLVAAAIAADIVPMTGENRVLAHFGLQVINSNPRPGIKALVHQIKKKVLDITDVVFIIAPRINAAGRIKHGNHAVELLTEFDFEQAQQFASEIEAYNSERKDLDKLITKEALKQIEENNEKERFTSVVFQEDWHKGVIGIVASRLIETHYRPTLVFTKSGDKYAASARSVKGFDVYNALEACSEHLEQFGGHMYAAGMTLKEENYLLFKEAFEREVEKTIHPDMLVPEISIDAEIDFSDITPKLIRILKQFEPFGPKNMTPTFLTKDVKDTGYGKPMGKDEEHLRLFLKQNGSEGIAAIGFGLGDKFDLTTNQKPFQVAYNIDENEWNGKTSVQLRLKSIK</sequence>
<evidence type="ECO:0000259" key="8">
    <source>
        <dbReference type="Pfam" id="PF17768"/>
    </source>
</evidence>
<dbReference type="RefSeq" id="WP_210644809.1">
    <property type="nucleotide sequence ID" value="NZ_JAGFBU010000001.1"/>
</dbReference>
<dbReference type="InterPro" id="IPR051673">
    <property type="entry name" value="SSDNA_exonuclease_RecJ"/>
</dbReference>
<dbReference type="Pfam" id="PF17768">
    <property type="entry name" value="RecJ_OB"/>
    <property type="match status" value="1"/>
</dbReference>
<gene>
    <name evidence="9" type="primary">recJ</name>
    <name evidence="9" type="ORF">J3S90_03685</name>
</gene>
<keyword evidence="4" id="KW-0378">Hydrolase</keyword>
<evidence type="ECO:0000256" key="2">
    <source>
        <dbReference type="ARBA" id="ARBA00019841"/>
    </source>
</evidence>
<evidence type="ECO:0000259" key="7">
    <source>
        <dbReference type="Pfam" id="PF02272"/>
    </source>
</evidence>
<dbReference type="InterPro" id="IPR004610">
    <property type="entry name" value="RecJ"/>
</dbReference>
<dbReference type="EMBL" id="JAGFBU010000001">
    <property type="protein sequence ID" value="MBP4140896.1"/>
    <property type="molecule type" value="Genomic_DNA"/>
</dbReference>
<dbReference type="PANTHER" id="PTHR30255">
    <property type="entry name" value="SINGLE-STRANDED-DNA-SPECIFIC EXONUCLEASE RECJ"/>
    <property type="match status" value="1"/>
</dbReference>
<evidence type="ECO:0000259" key="6">
    <source>
        <dbReference type="Pfam" id="PF01368"/>
    </source>
</evidence>
<protein>
    <recommendedName>
        <fullName evidence="2">Single-stranded-DNA-specific exonuclease RecJ</fullName>
    </recommendedName>
</protein>
<keyword evidence="5 9" id="KW-0269">Exonuclease</keyword>
<dbReference type="Proteomes" id="UP000674217">
    <property type="component" value="Unassembled WGS sequence"/>
</dbReference>
<feature type="domain" description="RecJ OB" evidence="8">
    <location>
        <begin position="452"/>
        <end position="559"/>
    </location>
</feature>
<evidence type="ECO:0000256" key="3">
    <source>
        <dbReference type="ARBA" id="ARBA00022722"/>
    </source>
</evidence>
<dbReference type="SUPFAM" id="SSF64182">
    <property type="entry name" value="DHH phosphoesterases"/>
    <property type="match status" value="1"/>
</dbReference>
<evidence type="ECO:0000313" key="9">
    <source>
        <dbReference type="EMBL" id="MBP4140896.1"/>
    </source>
</evidence>
<dbReference type="Gene3D" id="3.10.310.30">
    <property type="match status" value="1"/>
</dbReference>
<keyword evidence="3" id="KW-0540">Nuclease</keyword>
<accession>A0ABS5CQJ5</accession>
<dbReference type="Pfam" id="PF01368">
    <property type="entry name" value="DHH"/>
    <property type="match status" value="1"/>
</dbReference>
<organism evidence="9 10">
    <name type="scientific">Flavobacterium flabelliforme</name>
    <dbReference type="NCBI Taxonomy" id="2816119"/>
    <lineage>
        <taxon>Bacteria</taxon>
        <taxon>Pseudomonadati</taxon>
        <taxon>Bacteroidota</taxon>
        <taxon>Flavobacteriia</taxon>
        <taxon>Flavobacteriales</taxon>
        <taxon>Flavobacteriaceae</taxon>
        <taxon>Flavobacterium</taxon>
    </lineage>
</organism>
<proteinExistence type="inferred from homology"/>